<sequence length="86" mass="9434">MTQSNIFCPVCHGGRKQPGRTTFTVELGFGVVVVRDVPALVCDLCGTDWLEDATAEKLEQIVEQARLKHPVVEVANWPQDIQALAS</sequence>
<dbReference type="Gene3D" id="3.10.20.860">
    <property type="match status" value="1"/>
</dbReference>
<organism evidence="1 2">
    <name type="scientific">Methylomonas paludis</name>
    <dbReference type="NCBI Taxonomy" id="1173101"/>
    <lineage>
        <taxon>Bacteria</taxon>
        <taxon>Pseudomonadati</taxon>
        <taxon>Pseudomonadota</taxon>
        <taxon>Gammaproteobacteria</taxon>
        <taxon>Methylococcales</taxon>
        <taxon>Methylococcaceae</taxon>
        <taxon>Methylomonas</taxon>
    </lineage>
</organism>
<dbReference type="InterPro" id="IPR022453">
    <property type="entry name" value="Znf_MqsA-type"/>
</dbReference>
<dbReference type="KEGG" id="mpad:KEF85_14285"/>
<protein>
    <submittedName>
        <fullName evidence="1">Type II toxin-antitoxin system MqsA family antitoxin</fullName>
    </submittedName>
</protein>
<keyword evidence="2" id="KW-1185">Reference proteome</keyword>
<dbReference type="AlphaFoldDB" id="A0A975R8X3"/>
<gene>
    <name evidence="1" type="ORF">KEF85_14285</name>
</gene>
<dbReference type="CDD" id="cd12870">
    <property type="entry name" value="MqsA"/>
    <property type="match status" value="1"/>
</dbReference>
<dbReference type="NCBIfam" id="TIGR03831">
    <property type="entry name" value="YgiT_finger"/>
    <property type="match status" value="1"/>
</dbReference>
<name>A0A975R8X3_9GAMM</name>
<dbReference type="EMBL" id="CP073754">
    <property type="protein sequence ID" value="QWF70487.1"/>
    <property type="molecule type" value="Genomic_DNA"/>
</dbReference>
<proteinExistence type="predicted"/>
<evidence type="ECO:0000313" key="1">
    <source>
        <dbReference type="EMBL" id="QWF70487.1"/>
    </source>
</evidence>
<accession>A0A975R8X3</accession>
<dbReference type="RefSeq" id="WP_215581708.1">
    <property type="nucleotide sequence ID" value="NZ_CP073754.1"/>
</dbReference>
<reference evidence="1" key="1">
    <citation type="submission" date="2021-04" db="EMBL/GenBank/DDBJ databases">
        <title>Draft genome sequence data of methanotrophic Methylovulum sp. strain S1L and Methylomonas sp. strain S2AM isolated from boreal lake water columns.</title>
        <authorList>
            <person name="Rissanen A.J."/>
            <person name="Mangayil R."/>
            <person name="Svenning M.M."/>
            <person name="Khanongnuch R."/>
        </authorList>
    </citation>
    <scope>NUCLEOTIDE SEQUENCE</scope>
    <source>
        <strain evidence="1">S2AM</strain>
    </source>
</reference>
<evidence type="ECO:0000313" key="2">
    <source>
        <dbReference type="Proteomes" id="UP000676649"/>
    </source>
</evidence>
<dbReference type="Proteomes" id="UP000676649">
    <property type="component" value="Chromosome"/>
</dbReference>